<dbReference type="SUPFAM" id="SSF52972">
    <property type="entry name" value="ITPase-like"/>
    <property type="match status" value="1"/>
</dbReference>
<sequence length="312" mass="33339">MAQQIPAAAPAEPKPTANSLRNPNLPTDPKLLRQTIRPAPSPARLRELYSTPDPQTLPSVSSLYSGNQANNSTTVGTPSPNPNNVLLVVPTANASKTDLFVSYLHATKPAHITCLTHRQIPAESGVGEQPYDGAGPRGALNRAVHAVRALLADESHRAAVVGTGVGTLLLGVIENFIAREPVDGTGIKDAEGVKLVPVDYGFIVLCRVSLLDGTWTWEVGISRGTTLPREYWQAAEKFGFEDGEARTYGKVTVGELLQANIGLDKADWNKPLAGVSRYELLEEALRNMKVPWPEVATGTRDASTAPAARATE</sequence>
<dbReference type="AlphaFoldDB" id="A0AAN7HDB3"/>
<organism evidence="2 3">
    <name type="scientific">Corynascus novoguineensis</name>
    <dbReference type="NCBI Taxonomy" id="1126955"/>
    <lineage>
        <taxon>Eukaryota</taxon>
        <taxon>Fungi</taxon>
        <taxon>Dikarya</taxon>
        <taxon>Ascomycota</taxon>
        <taxon>Pezizomycotina</taxon>
        <taxon>Sordariomycetes</taxon>
        <taxon>Sordariomycetidae</taxon>
        <taxon>Sordariales</taxon>
        <taxon>Chaetomiaceae</taxon>
        <taxon>Corynascus</taxon>
    </lineage>
</organism>
<name>A0AAN7HDB3_9PEZI</name>
<dbReference type="InterPro" id="IPR029001">
    <property type="entry name" value="ITPase-like_fam"/>
</dbReference>
<evidence type="ECO:0000313" key="2">
    <source>
        <dbReference type="EMBL" id="KAK4245656.1"/>
    </source>
</evidence>
<dbReference type="Gene3D" id="3.90.950.10">
    <property type="match status" value="1"/>
</dbReference>
<feature type="compositionally biased region" description="Low complexity" evidence="1">
    <location>
        <begin position="1"/>
        <end position="17"/>
    </location>
</feature>
<feature type="region of interest" description="Disordered" evidence="1">
    <location>
        <begin position="1"/>
        <end position="82"/>
    </location>
</feature>
<gene>
    <name evidence="2" type="ORF">C7999DRAFT_33943</name>
</gene>
<reference evidence="2" key="2">
    <citation type="submission" date="2023-05" db="EMBL/GenBank/DDBJ databases">
        <authorList>
            <consortium name="Lawrence Berkeley National Laboratory"/>
            <person name="Steindorff A."/>
            <person name="Hensen N."/>
            <person name="Bonometti L."/>
            <person name="Westerberg I."/>
            <person name="Brannstrom I.O."/>
            <person name="Guillou S."/>
            <person name="Cros-Aarteil S."/>
            <person name="Calhoun S."/>
            <person name="Haridas S."/>
            <person name="Kuo A."/>
            <person name="Mondo S."/>
            <person name="Pangilinan J."/>
            <person name="Riley R."/>
            <person name="Labutti K."/>
            <person name="Andreopoulos B."/>
            <person name="Lipzen A."/>
            <person name="Chen C."/>
            <person name="Yanf M."/>
            <person name="Daum C."/>
            <person name="Ng V."/>
            <person name="Clum A."/>
            <person name="Ohm R."/>
            <person name="Martin F."/>
            <person name="Silar P."/>
            <person name="Natvig D."/>
            <person name="Lalanne C."/>
            <person name="Gautier V."/>
            <person name="Ament-Velasquez S.L."/>
            <person name="Kruys A."/>
            <person name="Hutchinson M.I."/>
            <person name="Powell A.J."/>
            <person name="Barry K."/>
            <person name="Miller A.N."/>
            <person name="Grigoriev I.V."/>
            <person name="Debuchy R."/>
            <person name="Gladieux P."/>
            <person name="Thoren M.H."/>
            <person name="Johannesson H."/>
        </authorList>
    </citation>
    <scope>NUCLEOTIDE SEQUENCE</scope>
    <source>
        <strain evidence="2">CBS 359.72</strain>
    </source>
</reference>
<reference evidence="2" key="1">
    <citation type="journal article" date="2023" name="Mol. Phylogenet. Evol.">
        <title>Genome-scale phylogeny and comparative genomics of the fungal order Sordariales.</title>
        <authorList>
            <person name="Hensen N."/>
            <person name="Bonometti L."/>
            <person name="Westerberg I."/>
            <person name="Brannstrom I.O."/>
            <person name="Guillou S."/>
            <person name="Cros-Aarteil S."/>
            <person name="Calhoun S."/>
            <person name="Haridas S."/>
            <person name="Kuo A."/>
            <person name="Mondo S."/>
            <person name="Pangilinan J."/>
            <person name="Riley R."/>
            <person name="LaButti K."/>
            <person name="Andreopoulos B."/>
            <person name="Lipzen A."/>
            <person name="Chen C."/>
            <person name="Yan M."/>
            <person name="Daum C."/>
            <person name="Ng V."/>
            <person name="Clum A."/>
            <person name="Steindorff A."/>
            <person name="Ohm R.A."/>
            <person name="Martin F."/>
            <person name="Silar P."/>
            <person name="Natvig D.O."/>
            <person name="Lalanne C."/>
            <person name="Gautier V."/>
            <person name="Ament-Velasquez S.L."/>
            <person name="Kruys A."/>
            <person name="Hutchinson M.I."/>
            <person name="Powell A.J."/>
            <person name="Barry K."/>
            <person name="Miller A.N."/>
            <person name="Grigoriev I.V."/>
            <person name="Debuchy R."/>
            <person name="Gladieux P."/>
            <person name="Hiltunen Thoren M."/>
            <person name="Johannesson H."/>
        </authorList>
    </citation>
    <scope>NUCLEOTIDE SEQUENCE</scope>
    <source>
        <strain evidence="2">CBS 359.72</strain>
    </source>
</reference>
<proteinExistence type="predicted"/>
<dbReference type="Proteomes" id="UP001303647">
    <property type="component" value="Unassembled WGS sequence"/>
</dbReference>
<comment type="caution">
    <text evidence="2">The sequence shown here is derived from an EMBL/GenBank/DDBJ whole genome shotgun (WGS) entry which is preliminary data.</text>
</comment>
<protein>
    <submittedName>
        <fullName evidence="2">Uncharacterized protein</fullName>
    </submittedName>
</protein>
<accession>A0AAN7HDB3</accession>
<keyword evidence="3" id="KW-1185">Reference proteome</keyword>
<dbReference type="EMBL" id="MU857694">
    <property type="protein sequence ID" value="KAK4245656.1"/>
    <property type="molecule type" value="Genomic_DNA"/>
</dbReference>
<evidence type="ECO:0000313" key="3">
    <source>
        <dbReference type="Proteomes" id="UP001303647"/>
    </source>
</evidence>
<feature type="compositionally biased region" description="Polar residues" evidence="1">
    <location>
        <begin position="52"/>
        <end position="82"/>
    </location>
</feature>
<evidence type="ECO:0000256" key="1">
    <source>
        <dbReference type="SAM" id="MobiDB-lite"/>
    </source>
</evidence>